<protein>
    <submittedName>
        <fullName evidence="13">Penicillin-binding protein</fullName>
    </submittedName>
</protein>
<evidence type="ECO:0000256" key="10">
    <source>
        <dbReference type="SAM" id="Phobius"/>
    </source>
</evidence>
<evidence type="ECO:0000256" key="9">
    <source>
        <dbReference type="SAM" id="MobiDB-lite"/>
    </source>
</evidence>
<evidence type="ECO:0000256" key="5">
    <source>
        <dbReference type="ARBA" id="ARBA00022801"/>
    </source>
</evidence>
<dbReference type="PANTHER" id="PTHR32282">
    <property type="entry name" value="BINDING PROTEIN TRANSPEPTIDASE, PUTATIVE-RELATED"/>
    <property type="match status" value="1"/>
</dbReference>
<dbReference type="EMBL" id="BONY01000087">
    <property type="protein sequence ID" value="GIH10207.1"/>
    <property type="molecule type" value="Genomic_DNA"/>
</dbReference>
<dbReference type="RefSeq" id="WP_203913925.1">
    <property type="nucleotide sequence ID" value="NZ_BONY01000087.1"/>
</dbReference>
<evidence type="ECO:0000259" key="11">
    <source>
        <dbReference type="Pfam" id="PF00905"/>
    </source>
</evidence>
<proteinExistence type="predicted"/>
<dbReference type="GO" id="GO:0008955">
    <property type="term" value="F:peptidoglycan glycosyltransferase activity"/>
    <property type="evidence" value="ECO:0007669"/>
    <property type="project" value="UniProtKB-EC"/>
</dbReference>
<gene>
    <name evidence="13" type="ORF">Rhe02_82740</name>
</gene>
<dbReference type="GO" id="GO:0009252">
    <property type="term" value="P:peptidoglycan biosynthetic process"/>
    <property type="evidence" value="ECO:0007669"/>
    <property type="project" value="TreeGrafter"/>
</dbReference>
<comment type="catalytic activity">
    <reaction evidence="7">
        <text>Preferential cleavage: (Ac)2-L-Lys-D-Ala-|-D-Ala. Also transpeptidation of peptidyl-alanyl moieties that are N-acyl substituents of D-alanine.</text>
        <dbReference type="EC" id="3.4.16.4"/>
    </reaction>
</comment>
<keyword evidence="14" id="KW-1185">Reference proteome</keyword>
<keyword evidence="5" id="KW-0378">Hydrolase</keyword>
<keyword evidence="10" id="KW-0472">Membrane</keyword>
<evidence type="ECO:0000256" key="8">
    <source>
        <dbReference type="ARBA" id="ARBA00049902"/>
    </source>
</evidence>
<dbReference type="InterPro" id="IPR001264">
    <property type="entry name" value="Glyco_trans_51"/>
</dbReference>
<evidence type="ECO:0000256" key="2">
    <source>
        <dbReference type="ARBA" id="ARBA00022670"/>
    </source>
</evidence>
<comment type="catalytic activity">
    <reaction evidence="8">
        <text>[GlcNAc-(1-&gt;4)-Mur2Ac(oyl-L-Ala-gamma-D-Glu-L-Lys-D-Ala-D-Ala)](n)-di-trans,octa-cis-undecaprenyl diphosphate + beta-D-GlcNAc-(1-&gt;4)-Mur2Ac(oyl-L-Ala-gamma-D-Glu-L-Lys-D-Ala-D-Ala)-di-trans,octa-cis-undecaprenyl diphosphate = [GlcNAc-(1-&gt;4)-Mur2Ac(oyl-L-Ala-gamma-D-Glu-L-Lys-D-Ala-D-Ala)](n+1)-di-trans,octa-cis-undecaprenyl diphosphate + di-trans,octa-cis-undecaprenyl diphosphate + H(+)</text>
        <dbReference type="Rhea" id="RHEA:23708"/>
        <dbReference type="Rhea" id="RHEA-COMP:9602"/>
        <dbReference type="Rhea" id="RHEA-COMP:9603"/>
        <dbReference type="ChEBI" id="CHEBI:15378"/>
        <dbReference type="ChEBI" id="CHEBI:58405"/>
        <dbReference type="ChEBI" id="CHEBI:60033"/>
        <dbReference type="ChEBI" id="CHEBI:78435"/>
        <dbReference type="EC" id="2.4.99.28"/>
    </reaction>
</comment>
<feature type="region of interest" description="Disordered" evidence="9">
    <location>
        <begin position="759"/>
        <end position="796"/>
    </location>
</feature>
<evidence type="ECO:0000256" key="3">
    <source>
        <dbReference type="ARBA" id="ARBA00022676"/>
    </source>
</evidence>
<dbReference type="GO" id="GO:0009002">
    <property type="term" value="F:serine-type D-Ala-D-Ala carboxypeptidase activity"/>
    <property type="evidence" value="ECO:0007669"/>
    <property type="project" value="UniProtKB-EC"/>
</dbReference>
<reference evidence="13" key="1">
    <citation type="submission" date="2021-01" db="EMBL/GenBank/DDBJ databases">
        <title>Whole genome shotgun sequence of Rhizocola hellebori NBRC 109834.</title>
        <authorList>
            <person name="Komaki H."/>
            <person name="Tamura T."/>
        </authorList>
    </citation>
    <scope>NUCLEOTIDE SEQUENCE</scope>
    <source>
        <strain evidence="13">NBRC 109834</strain>
    </source>
</reference>
<dbReference type="GO" id="GO:0030288">
    <property type="term" value="C:outer membrane-bounded periplasmic space"/>
    <property type="evidence" value="ECO:0007669"/>
    <property type="project" value="TreeGrafter"/>
</dbReference>
<keyword evidence="10" id="KW-0812">Transmembrane</keyword>
<keyword evidence="2" id="KW-0645">Protease</keyword>
<feature type="domain" description="Glycosyl transferase family 51" evidence="12">
    <location>
        <begin position="133"/>
        <end position="309"/>
    </location>
</feature>
<feature type="compositionally biased region" description="Basic and acidic residues" evidence="9">
    <location>
        <begin position="775"/>
        <end position="788"/>
    </location>
</feature>
<dbReference type="Gene3D" id="1.10.3810.10">
    <property type="entry name" value="Biosynthetic peptidoglycan transglycosylase-like"/>
    <property type="match status" value="1"/>
</dbReference>
<evidence type="ECO:0000256" key="4">
    <source>
        <dbReference type="ARBA" id="ARBA00022679"/>
    </source>
</evidence>
<keyword evidence="4" id="KW-0808">Transferase</keyword>
<dbReference type="SUPFAM" id="SSF53955">
    <property type="entry name" value="Lysozyme-like"/>
    <property type="match status" value="1"/>
</dbReference>
<dbReference type="GO" id="GO:0006508">
    <property type="term" value="P:proteolysis"/>
    <property type="evidence" value="ECO:0007669"/>
    <property type="project" value="UniProtKB-KW"/>
</dbReference>
<organism evidence="13 14">
    <name type="scientific">Rhizocola hellebori</name>
    <dbReference type="NCBI Taxonomy" id="1392758"/>
    <lineage>
        <taxon>Bacteria</taxon>
        <taxon>Bacillati</taxon>
        <taxon>Actinomycetota</taxon>
        <taxon>Actinomycetes</taxon>
        <taxon>Micromonosporales</taxon>
        <taxon>Micromonosporaceae</taxon>
        <taxon>Rhizocola</taxon>
    </lineage>
</organism>
<dbReference type="AlphaFoldDB" id="A0A8J3QID3"/>
<dbReference type="PANTHER" id="PTHR32282:SF34">
    <property type="entry name" value="PENICILLIN-BINDING PROTEIN 1A"/>
    <property type="match status" value="1"/>
</dbReference>
<name>A0A8J3QID3_9ACTN</name>
<keyword evidence="6" id="KW-0511">Multifunctional enzyme</keyword>
<feature type="domain" description="Penicillin-binding protein transpeptidase" evidence="11">
    <location>
        <begin position="427"/>
        <end position="715"/>
    </location>
</feature>
<dbReference type="InterPro" id="IPR036950">
    <property type="entry name" value="PBP_transglycosylase"/>
</dbReference>
<dbReference type="InterPro" id="IPR023346">
    <property type="entry name" value="Lysozyme-like_dom_sf"/>
</dbReference>
<dbReference type="GO" id="GO:0008658">
    <property type="term" value="F:penicillin binding"/>
    <property type="evidence" value="ECO:0007669"/>
    <property type="project" value="InterPro"/>
</dbReference>
<keyword evidence="10" id="KW-1133">Transmembrane helix</keyword>
<evidence type="ECO:0000313" key="13">
    <source>
        <dbReference type="EMBL" id="GIH10207.1"/>
    </source>
</evidence>
<evidence type="ECO:0000256" key="1">
    <source>
        <dbReference type="ARBA" id="ARBA00022645"/>
    </source>
</evidence>
<feature type="compositionally biased region" description="Basic and acidic residues" evidence="9">
    <location>
        <begin position="1"/>
        <end position="38"/>
    </location>
</feature>
<dbReference type="Gene3D" id="3.40.710.10">
    <property type="entry name" value="DD-peptidase/beta-lactamase superfamily"/>
    <property type="match status" value="1"/>
</dbReference>
<evidence type="ECO:0000256" key="7">
    <source>
        <dbReference type="ARBA" id="ARBA00034000"/>
    </source>
</evidence>
<evidence type="ECO:0000259" key="12">
    <source>
        <dbReference type="Pfam" id="PF00912"/>
    </source>
</evidence>
<dbReference type="InterPro" id="IPR001460">
    <property type="entry name" value="PCN-bd_Tpept"/>
</dbReference>
<dbReference type="Pfam" id="PF00912">
    <property type="entry name" value="Transgly"/>
    <property type="match status" value="1"/>
</dbReference>
<feature type="transmembrane region" description="Helical" evidence="10">
    <location>
        <begin position="85"/>
        <end position="107"/>
    </location>
</feature>
<accession>A0A8J3QID3</accession>
<dbReference type="InterPro" id="IPR050396">
    <property type="entry name" value="Glycosyltr_51/Transpeptidase"/>
</dbReference>
<dbReference type="InterPro" id="IPR012338">
    <property type="entry name" value="Beta-lactam/transpept-like"/>
</dbReference>
<dbReference type="SUPFAM" id="SSF56601">
    <property type="entry name" value="beta-lactamase/transpeptidase-like"/>
    <property type="match status" value="1"/>
</dbReference>
<keyword evidence="3" id="KW-0328">Glycosyltransferase</keyword>
<dbReference type="Proteomes" id="UP000612899">
    <property type="component" value="Unassembled WGS sequence"/>
</dbReference>
<evidence type="ECO:0000313" key="14">
    <source>
        <dbReference type="Proteomes" id="UP000612899"/>
    </source>
</evidence>
<dbReference type="Pfam" id="PF00905">
    <property type="entry name" value="Transpeptidase"/>
    <property type="match status" value="1"/>
</dbReference>
<comment type="caution">
    <text evidence="13">The sequence shown here is derived from an EMBL/GenBank/DDBJ whole genome shotgun (WGS) entry which is preliminary data.</text>
</comment>
<feature type="region of interest" description="Disordered" evidence="9">
    <location>
        <begin position="1"/>
        <end position="63"/>
    </location>
</feature>
<sequence>MALRDDQHTSWRDDDSWHQGDWRDDQWRDGQAAHHAPDDDVFVGRARVGDPRPPQSDDQLPPGWLGRNWRRLRPAHRGALRKRRLLLILSFLVMFSGTGMIAGSYFYDSVREPGDLTLVNSTEIFASDGATQLARLGSENRVEVPLGKLSLQVQKALIAGEDKNFYEHHGIDLSGIARAAWNNLTGGETQGGSTITQQYARQAAGDMEISYARKLREAIMARKLEDTHSKEQILGFYLNTVYFGRGAHGIGAAAEAYFAIPPDKIETLTVRQAAVLGAVLRQPEGKSGYDPANNLENAKGRWAYVLDNMIQMNWLTAKERDALTYPTPADPNNPQPGELQKVEHAKAGSAWGHNDRATGHIIKYVEAELDRLGILAQLSQLGLGDWKNAGLRIVTTIDPRAQAALEARLNRDVAGSAMAAQKENLIGAGVAIDPPTGRVLAYYGGNNKGTDTDWASDDEPHPPASSFKPYTLAAALAANISTQSIWDASEMHKGQNGAEADVANAGREIDSLPCGERCTLETLTLQSFNVAFYKVARKIGPDKVVTMAKQAGVKTMWGVNPFTPQHLDQAIPKGRTVFDYQVGFGQYPISVLDHASGMATLANHGMYQTPHFVLRVDRKNRDSGKWDRIPAGDEKIQGRQTIDRRVADEVTYVLKKIPAEQGHTLSGRQVASKSGTWENAKKKPDGVSNAFPGTNAHAWYVGYTDQIAAAIWVGSRDHNDTPIKDANGKNISGAGLPGQMWEDFMNQAHKDMKLPVHKLTDGSGGRLGDPNAGEFRADERFRFPRDFPTRPPRRRP</sequence>
<evidence type="ECO:0000256" key="6">
    <source>
        <dbReference type="ARBA" id="ARBA00023268"/>
    </source>
</evidence>
<keyword evidence="1" id="KW-0121">Carboxypeptidase</keyword>